<dbReference type="PROSITE" id="PS51480">
    <property type="entry name" value="DHAL"/>
    <property type="match status" value="1"/>
</dbReference>
<dbReference type="EMBL" id="JAFIMR010000012">
    <property type="protein sequence ID" value="KAI1871714.1"/>
    <property type="molecule type" value="Genomic_DNA"/>
</dbReference>
<comment type="function">
    <text evidence="1">Catalyzes both the phosphorylation of dihydroxyacetone and of glyceraldehyde.</text>
</comment>
<dbReference type="InterPro" id="IPR004007">
    <property type="entry name" value="DhaL_dom"/>
</dbReference>
<evidence type="ECO:0000256" key="3">
    <source>
        <dbReference type="ARBA" id="ARBA00008757"/>
    </source>
</evidence>
<dbReference type="AlphaFoldDB" id="A0A9P9WN75"/>
<protein>
    <recommendedName>
        <fullName evidence="15">Dihydroxyacetone kinase</fullName>
    </recommendedName>
</protein>
<dbReference type="FunFam" id="3.40.50.10440:FF:000001">
    <property type="entry name" value="Dihydroxyacetone kinase, DhaK subunit"/>
    <property type="match status" value="1"/>
</dbReference>
<evidence type="ECO:0008006" key="15">
    <source>
        <dbReference type="Google" id="ProtNLM"/>
    </source>
</evidence>
<evidence type="ECO:0000313" key="14">
    <source>
        <dbReference type="Proteomes" id="UP000829685"/>
    </source>
</evidence>
<feature type="domain" description="DhaK" evidence="12">
    <location>
        <begin position="10"/>
        <end position="333"/>
    </location>
</feature>
<feature type="domain" description="DhaL" evidence="11">
    <location>
        <begin position="372"/>
        <end position="552"/>
    </location>
</feature>
<dbReference type="GO" id="GO:0019563">
    <property type="term" value="P:glycerol catabolic process"/>
    <property type="evidence" value="ECO:0007669"/>
    <property type="project" value="TreeGrafter"/>
</dbReference>
<comment type="pathway">
    <text evidence="2">Polyol metabolism; glycerol fermentation; glycerone phosphate from glycerol (oxidative route): step 2/2.</text>
</comment>
<dbReference type="SUPFAM" id="SSF82549">
    <property type="entry name" value="DAK1/DegV-like"/>
    <property type="match status" value="1"/>
</dbReference>
<dbReference type="PANTHER" id="PTHR28629">
    <property type="entry name" value="TRIOKINASE/FMN CYCLASE"/>
    <property type="match status" value="1"/>
</dbReference>
<evidence type="ECO:0000256" key="8">
    <source>
        <dbReference type="ARBA" id="ARBA00022840"/>
    </source>
</evidence>
<keyword evidence="7" id="KW-0319">Glycerol metabolism</keyword>
<proteinExistence type="inferred from homology"/>
<keyword evidence="4" id="KW-0808">Transferase</keyword>
<dbReference type="Gene3D" id="3.40.50.10440">
    <property type="entry name" value="Dihydroxyacetone kinase, domain 1"/>
    <property type="match status" value="1"/>
</dbReference>
<dbReference type="Pfam" id="PF02733">
    <property type="entry name" value="Dak1"/>
    <property type="match status" value="1"/>
</dbReference>
<evidence type="ECO:0000256" key="6">
    <source>
        <dbReference type="ARBA" id="ARBA00022777"/>
    </source>
</evidence>
<name>A0A9P9WN75_9PEZI</name>
<organism evidence="13 14">
    <name type="scientific">Neoarthrinium moseri</name>
    <dbReference type="NCBI Taxonomy" id="1658444"/>
    <lineage>
        <taxon>Eukaryota</taxon>
        <taxon>Fungi</taxon>
        <taxon>Dikarya</taxon>
        <taxon>Ascomycota</taxon>
        <taxon>Pezizomycotina</taxon>
        <taxon>Sordariomycetes</taxon>
        <taxon>Xylariomycetidae</taxon>
        <taxon>Amphisphaeriales</taxon>
        <taxon>Apiosporaceae</taxon>
        <taxon>Neoarthrinium</taxon>
    </lineage>
</organism>
<dbReference type="FunFam" id="3.30.1180.20:FF:000001">
    <property type="entry name" value="Dihydroxyacetone kinase 1"/>
    <property type="match status" value="1"/>
</dbReference>
<comment type="caution">
    <text evidence="13">The sequence shown here is derived from an EMBL/GenBank/DDBJ whole genome shotgun (WGS) entry which is preliminary data.</text>
</comment>
<dbReference type="Pfam" id="PF02734">
    <property type="entry name" value="Dak2"/>
    <property type="match status" value="1"/>
</dbReference>
<reference evidence="13" key="1">
    <citation type="submission" date="2021-03" db="EMBL/GenBank/DDBJ databases">
        <title>Revisited historic fungal species revealed as producer of novel bioactive compounds through whole genome sequencing and comparative genomics.</title>
        <authorList>
            <person name="Vignolle G.A."/>
            <person name="Hochenegger N."/>
            <person name="Mach R.L."/>
            <person name="Mach-Aigner A.R."/>
            <person name="Javad Rahimi M."/>
            <person name="Salim K.A."/>
            <person name="Chan C.M."/>
            <person name="Lim L.B.L."/>
            <person name="Cai F."/>
            <person name="Druzhinina I.S."/>
            <person name="U'Ren J.M."/>
            <person name="Derntl C."/>
        </authorList>
    </citation>
    <scope>NUCLEOTIDE SEQUENCE</scope>
    <source>
        <strain evidence="13">TUCIM 5799</strain>
    </source>
</reference>
<evidence type="ECO:0000259" key="11">
    <source>
        <dbReference type="PROSITE" id="PS51480"/>
    </source>
</evidence>
<comment type="catalytic activity">
    <reaction evidence="10">
        <text>dihydroxyacetone + ATP = dihydroxyacetone phosphate + ADP + H(+)</text>
        <dbReference type="Rhea" id="RHEA:15773"/>
        <dbReference type="ChEBI" id="CHEBI:15378"/>
        <dbReference type="ChEBI" id="CHEBI:16016"/>
        <dbReference type="ChEBI" id="CHEBI:30616"/>
        <dbReference type="ChEBI" id="CHEBI:57642"/>
        <dbReference type="ChEBI" id="CHEBI:456216"/>
        <dbReference type="EC" id="2.7.1.29"/>
    </reaction>
</comment>
<dbReference type="SMART" id="SM01120">
    <property type="entry name" value="Dak2"/>
    <property type="match status" value="1"/>
</dbReference>
<dbReference type="SUPFAM" id="SSF101473">
    <property type="entry name" value="DhaL-like"/>
    <property type="match status" value="1"/>
</dbReference>
<dbReference type="InterPro" id="IPR036117">
    <property type="entry name" value="DhaL_dom_sf"/>
</dbReference>
<gene>
    <name evidence="13" type="ORF">JX265_005700</name>
</gene>
<evidence type="ECO:0000256" key="2">
    <source>
        <dbReference type="ARBA" id="ARBA00004778"/>
    </source>
</evidence>
<evidence type="ECO:0000256" key="5">
    <source>
        <dbReference type="ARBA" id="ARBA00022741"/>
    </source>
</evidence>
<dbReference type="PROSITE" id="PS51481">
    <property type="entry name" value="DHAK"/>
    <property type="match status" value="1"/>
</dbReference>
<comment type="catalytic activity">
    <reaction evidence="9">
        <text>D-glyceraldehyde + ATP = D-glyceraldehyde 3-phosphate + ADP + H(+)</text>
        <dbReference type="Rhea" id="RHEA:13941"/>
        <dbReference type="ChEBI" id="CHEBI:15378"/>
        <dbReference type="ChEBI" id="CHEBI:17378"/>
        <dbReference type="ChEBI" id="CHEBI:30616"/>
        <dbReference type="ChEBI" id="CHEBI:59776"/>
        <dbReference type="ChEBI" id="CHEBI:456216"/>
        <dbReference type="EC" id="2.7.1.28"/>
    </reaction>
</comment>
<evidence type="ECO:0000256" key="9">
    <source>
        <dbReference type="ARBA" id="ARBA00047974"/>
    </source>
</evidence>
<keyword evidence="6" id="KW-0418">Kinase</keyword>
<dbReference type="Gene3D" id="1.25.40.340">
    <property type="match status" value="1"/>
</dbReference>
<evidence type="ECO:0000259" key="12">
    <source>
        <dbReference type="PROSITE" id="PS51481"/>
    </source>
</evidence>
<dbReference type="InterPro" id="IPR050861">
    <property type="entry name" value="Dihydroxyacetone_Kinase"/>
</dbReference>
<evidence type="ECO:0000313" key="13">
    <source>
        <dbReference type="EMBL" id="KAI1871714.1"/>
    </source>
</evidence>
<dbReference type="GO" id="GO:0004371">
    <property type="term" value="F:glycerone kinase activity"/>
    <property type="evidence" value="ECO:0007669"/>
    <property type="project" value="UniProtKB-EC"/>
</dbReference>
<dbReference type="GO" id="GO:0005524">
    <property type="term" value="F:ATP binding"/>
    <property type="evidence" value="ECO:0007669"/>
    <property type="project" value="UniProtKB-KW"/>
</dbReference>
<dbReference type="Proteomes" id="UP000829685">
    <property type="component" value="Unassembled WGS sequence"/>
</dbReference>
<accession>A0A9P9WN75</accession>
<dbReference type="GO" id="GO:0050354">
    <property type="term" value="F:triokinase activity"/>
    <property type="evidence" value="ECO:0007669"/>
    <property type="project" value="UniProtKB-EC"/>
</dbReference>
<dbReference type="InterPro" id="IPR004006">
    <property type="entry name" value="DhaK_dom"/>
</dbReference>
<evidence type="ECO:0000256" key="10">
    <source>
        <dbReference type="ARBA" id="ARBA00048898"/>
    </source>
</evidence>
<keyword evidence="5" id="KW-0547">Nucleotide-binding</keyword>
<dbReference type="Gene3D" id="3.30.1180.20">
    <property type="entry name" value="Dihydroxyacetone kinase, domain 2"/>
    <property type="match status" value="1"/>
</dbReference>
<keyword evidence="8" id="KW-0067">ATP-binding</keyword>
<sequence>MSLGKHFINGVIDPVERALHSHLYGRLDLRFIPSSKVLYRQPKDDESKVLLLSGGGSGHEPAYAGYLGDGMLDIAVAGNIFASPSASQVGAGLRAVDSPKGTLMLVKNYTGDKLNFGLAAEKAKADGRLVNVVFINEDVSVEGNSLVGQRGLSGIVFVLKIAGALAATGADLSAVTQVAQKAADQMATAAASLDRCSVPNRGKQECLPFDEMEYGMGIHNEPGVTREKLQAFEDTIQGVVAMVLKTRPGAWSPSATQEIALMVNNLGGLSVLEMSVITDEVLHQLSRTGIHISRCISGTFLTSLDGPGFSITLLGLDEELKKHLDAPTSAAAWPKEIGLVDVTAVASQVVLTAEKRTEPATCNNSGTLLDVTTIKQTIASIATTTREDEPLITQYDTIAGDGDCGETLINGVNAFLEETRDLNGGRIAPSELFRRAAIAAEKGMGGTSGAIYAIFLNAAANSLSSREKAATATESVGHRTLMDALIPFVEVLSTSGFDAAREEAKKGADATQKMAAAMGRASYVGQDVFDERGGIPDPGALGVVSILKGISLVLGSNS</sequence>
<keyword evidence="14" id="KW-1185">Reference proteome</keyword>
<dbReference type="PANTHER" id="PTHR28629:SF4">
    <property type="entry name" value="TRIOKINASE_FMN CYCLASE"/>
    <property type="match status" value="1"/>
</dbReference>
<evidence type="ECO:0000256" key="1">
    <source>
        <dbReference type="ARBA" id="ARBA00003264"/>
    </source>
</evidence>
<evidence type="ECO:0000256" key="7">
    <source>
        <dbReference type="ARBA" id="ARBA00022798"/>
    </source>
</evidence>
<comment type="similarity">
    <text evidence="3">Belongs to the dihydroxyacetone kinase (DAK) family.</text>
</comment>
<evidence type="ECO:0000256" key="4">
    <source>
        <dbReference type="ARBA" id="ARBA00022679"/>
    </source>
</evidence>
<dbReference type="GO" id="GO:0005829">
    <property type="term" value="C:cytosol"/>
    <property type="evidence" value="ECO:0007669"/>
    <property type="project" value="TreeGrafter"/>
</dbReference>